<feature type="compositionally biased region" description="Polar residues" evidence="2">
    <location>
        <begin position="52"/>
        <end position="67"/>
    </location>
</feature>
<feature type="compositionally biased region" description="Basic and acidic residues" evidence="2">
    <location>
        <begin position="78"/>
        <end position="93"/>
    </location>
</feature>
<feature type="compositionally biased region" description="Polar residues" evidence="2">
    <location>
        <begin position="8"/>
        <end position="31"/>
    </location>
</feature>
<sequence length="476" mass="54974">MARKRQRNSSQSELLYDSSEQQKQQIESMSMPQPPQNWPQNERDESHDTKNLPDSLQKKQQIGSMSMPQPPQNWPQNQRDESHDTKKLPDSEQQKQQIGSMSMLQLPQNWPQNERDESHDTKNLPDSNESEEQSKRTRGPTMMHSGWGKDGGNLHIELNEHGQVIGSEGTRLSSKLGVLARNGILAPLNHKDWRLVPSMYKDRIWAHIKENTDATDDMKRILMMSFGSKWKESKHEAKTIGYDPYNTDIERLAHCPDRVEEDQWRSLVHYWSSKEAKMTKMNNGVKPTRIEVFKKTHIRANKEPVNEIAGEVMKQMDDLAEVYPELNVPGSAPNDVYSQTEKRDFDTRVEMEVQKATSAMKIEMTEKIYEAKKEMEAMDKKLLEAKEEAKENNEVMERKLSEAKMDMEEIIADKVKEGIQAYVESLGINIDANLKLEQVPDNPLKDCQQPSSLVPGVHTRKVRENFIRILNFILIA</sequence>
<dbReference type="PANTHER" id="PTHR33144:SF47">
    <property type="entry name" value="LEUCINE-RICH REPEAT RESISTANCE PROTEIN"/>
    <property type="match status" value="1"/>
</dbReference>
<keyword evidence="4" id="KW-1185">Reference proteome</keyword>
<keyword evidence="1" id="KW-0175">Coiled coil</keyword>
<dbReference type="AlphaFoldDB" id="A0AAF0R2N8"/>
<evidence type="ECO:0000256" key="2">
    <source>
        <dbReference type="SAM" id="MobiDB-lite"/>
    </source>
</evidence>
<organism evidence="3 4">
    <name type="scientific">Solanum verrucosum</name>
    <dbReference type="NCBI Taxonomy" id="315347"/>
    <lineage>
        <taxon>Eukaryota</taxon>
        <taxon>Viridiplantae</taxon>
        <taxon>Streptophyta</taxon>
        <taxon>Embryophyta</taxon>
        <taxon>Tracheophyta</taxon>
        <taxon>Spermatophyta</taxon>
        <taxon>Magnoliopsida</taxon>
        <taxon>eudicotyledons</taxon>
        <taxon>Gunneridae</taxon>
        <taxon>Pentapetalae</taxon>
        <taxon>asterids</taxon>
        <taxon>lamiids</taxon>
        <taxon>Solanales</taxon>
        <taxon>Solanaceae</taxon>
        <taxon>Solanoideae</taxon>
        <taxon>Solaneae</taxon>
        <taxon>Solanum</taxon>
    </lineage>
</organism>
<evidence type="ECO:0000313" key="3">
    <source>
        <dbReference type="EMBL" id="WMV33260.1"/>
    </source>
</evidence>
<proteinExistence type="predicted"/>
<name>A0AAF0R2N8_SOLVR</name>
<gene>
    <name evidence="3" type="ORF">MTR67_026645</name>
</gene>
<accession>A0AAF0R2N8</accession>
<feature type="region of interest" description="Disordered" evidence="2">
    <location>
        <begin position="1"/>
        <end position="148"/>
    </location>
</feature>
<feature type="coiled-coil region" evidence="1">
    <location>
        <begin position="368"/>
        <end position="413"/>
    </location>
</feature>
<dbReference type="PANTHER" id="PTHR33144">
    <property type="entry name" value="OS10G0409366 PROTEIN-RELATED"/>
    <property type="match status" value="1"/>
</dbReference>
<feature type="compositionally biased region" description="Basic and acidic residues" evidence="2">
    <location>
        <begin position="113"/>
        <end position="123"/>
    </location>
</feature>
<reference evidence="3" key="1">
    <citation type="submission" date="2023-08" db="EMBL/GenBank/DDBJ databases">
        <title>A de novo genome assembly of Solanum verrucosum Schlechtendal, a Mexican diploid species geographically isolated from the other diploid A-genome species in potato relatives.</title>
        <authorList>
            <person name="Hosaka K."/>
        </authorList>
    </citation>
    <scope>NUCLEOTIDE SEQUENCE</scope>
    <source>
        <tissue evidence="3">Young leaves</tissue>
    </source>
</reference>
<feature type="compositionally biased region" description="Basic and acidic residues" evidence="2">
    <location>
        <begin position="41"/>
        <end position="51"/>
    </location>
</feature>
<dbReference type="Proteomes" id="UP001234989">
    <property type="component" value="Chromosome 6"/>
</dbReference>
<feature type="compositionally biased region" description="Polar residues" evidence="2">
    <location>
        <begin position="94"/>
        <end position="112"/>
    </location>
</feature>
<protein>
    <submittedName>
        <fullName evidence="3">Uncharacterized protein</fullName>
    </submittedName>
</protein>
<dbReference type="EMBL" id="CP133617">
    <property type="protein sequence ID" value="WMV33260.1"/>
    <property type="molecule type" value="Genomic_DNA"/>
</dbReference>
<evidence type="ECO:0000256" key="1">
    <source>
        <dbReference type="SAM" id="Coils"/>
    </source>
</evidence>
<evidence type="ECO:0000313" key="4">
    <source>
        <dbReference type="Proteomes" id="UP001234989"/>
    </source>
</evidence>